<accession>A0A1H7Z5X5</accession>
<keyword evidence="4" id="KW-0067">ATP-binding</keyword>
<feature type="domain" description="DAGKc" evidence="5">
    <location>
        <begin position="4"/>
        <end position="133"/>
    </location>
</feature>
<evidence type="ECO:0000256" key="4">
    <source>
        <dbReference type="ARBA" id="ARBA00022840"/>
    </source>
</evidence>
<evidence type="ECO:0000256" key="2">
    <source>
        <dbReference type="ARBA" id="ARBA00022741"/>
    </source>
</evidence>
<protein>
    <submittedName>
        <fullName evidence="6">Diacylglycerol kinase family enzyme</fullName>
    </submittedName>
</protein>
<dbReference type="Pfam" id="PF19279">
    <property type="entry name" value="YegS_C"/>
    <property type="match status" value="1"/>
</dbReference>
<dbReference type="Gene3D" id="3.40.50.10330">
    <property type="entry name" value="Probable inorganic polyphosphate/atp-NAD kinase, domain 1"/>
    <property type="match status" value="1"/>
</dbReference>
<dbReference type="Gene3D" id="2.60.200.40">
    <property type="match status" value="1"/>
</dbReference>
<dbReference type="GO" id="GO:0005524">
    <property type="term" value="F:ATP binding"/>
    <property type="evidence" value="ECO:0007669"/>
    <property type="project" value="UniProtKB-KW"/>
</dbReference>
<keyword evidence="2" id="KW-0547">Nucleotide-binding</keyword>
<proteinExistence type="predicted"/>
<name>A0A1H7Z5X5_OLID1</name>
<dbReference type="InterPro" id="IPR016064">
    <property type="entry name" value="NAD/diacylglycerol_kinase_sf"/>
</dbReference>
<dbReference type="InterPro" id="IPR001206">
    <property type="entry name" value="Diacylglycerol_kinase_cat_dom"/>
</dbReference>
<keyword evidence="3 6" id="KW-0418">Kinase</keyword>
<dbReference type="Pfam" id="PF00781">
    <property type="entry name" value="DAGK_cat"/>
    <property type="match status" value="1"/>
</dbReference>
<sequence>MSKEQSLVLFFIINPKSGSQNQDYTALILDHFKDTGYKAHIYKLEKNCTLASIKEEIHRCKPHRVAAVGGDGTVKLVAECLLHTGIPLAIIPTGSANGMAKEINLKTNLDIALNLMVKGEVKEIHALSINNELSIHLADIGINARIVKKFQSLKERGMLGYARATWRALKRHKKMHVSITINGQTKYRKAEMVVLANGTTYGTGVKINRTGSLFDDQFEIVIVKWFSIIELFKMWFNFKAPPNPFKTEIIHTKEVVLHMKENTFFQVDGEYIGKVNQIEAKIIPKALLLIT</sequence>
<evidence type="ECO:0000256" key="1">
    <source>
        <dbReference type="ARBA" id="ARBA00022679"/>
    </source>
</evidence>
<keyword evidence="7" id="KW-1185">Reference proteome</keyword>
<gene>
    <name evidence="6" type="ORF">SAMN05661044_05412</name>
</gene>
<reference evidence="7" key="1">
    <citation type="submission" date="2016-10" db="EMBL/GenBank/DDBJ databases">
        <authorList>
            <person name="Varghese N."/>
            <person name="Submissions S."/>
        </authorList>
    </citation>
    <scope>NUCLEOTIDE SEQUENCE [LARGE SCALE GENOMIC DNA]</scope>
    <source>
        <strain evidence="7">DSM 18733</strain>
    </source>
</reference>
<dbReference type="SMART" id="SM00046">
    <property type="entry name" value="DAGKc"/>
    <property type="match status" value="1"/>
</dbReference>
<evidence type="ECO:0000256" key="3">
    <source>
        <dbReference type="ARBA" id="ARBA00022777"/>
    </source>
</evidence>
<dbReference type="GO" id="GO:0016301">
    <property type="term" value="F:kinase activity"/>
    <property type="evidence" value="ECO:0007669"/>
    <property type="project" value="UniProtKB-KW"/>
</dbReference>
<evidence type="ECO:0000259" key="5">
    <source>
        <dbReference type="PROSITE" id="PS50146"/>
    </source>
</evidence>
<evidence type="ECO:0000313" key="7">
    <source>
        <dbReference type="Proteomes" id="UP000199421"/>
    </source>
</evidence>
<keyword evidence="1" id="KW-0808">Transferase</keyword>
<dbReference type="InterPro" id="IPR017438">
    <property type="entry name" value="ATP-NAD_kinase_N"/>
</dbReference>
<dbReference type="PANTHER" id="PTHR12358:SF106">
    <property type="entry name" value="LIPID KINASE YEGS"/>
    <property type="match status" value="1"/>
</dbReference>
<dbReference type="GO" id="GO:0005886">
    <property type="term" value="C:plasma membrane"/>
    <property type="evidence" value="ECO:0007669"/>
    <property type="project" value="TreeGrafter"/>
</dbReference>
<dbReference type="InterPro" id="IPR050187">
    <property type="entry name" value="Lipid_Phosphate_FormReg"/>
</dbReference>
<dbReference type="Proteomes" id="UP000199421">
    <property type="component" value="Unassembled WGS sequence"/>
</dbReference>
<dbReference type="AlphaFoldDB" id="A0A1H7Z5X5"/>
<dbReference type="InterPro" id="IPR045540">
    <property type="entry name" value="YegS/DAGK_C"/>
</dbReference>
<dbReference type="STRING" id="407022.SAMN05661044_05412"/>
<evidence type="ECO:0000313" key="6">
    <source>
        <dbReference type="EMBL" id="SEM52948.1"/>
    </source>
</evidence>
<dbReference type="PROSITE" id="PS50146">
    <property type="entry name" value="DAGK"/>
    <property type="match status" value="1"/>
</dbReference>
<dbReference type="SUPFAM" id="SSF111331">
    <property type="entry name" value="NAD kinase/diacylglycerol kinase-like"/>
    <property type="match status" value="1"/>
</dbReference>
<dbReference type="RefSeq" id="WP_238383900.1">
    <property type="nucleotide sequence ID" value="NZ_FOAF01000015.1"/>
</dbReference>
<dbReference type="EMBL" id="FOAF01000015">
    <property type="protein sequence ID" value="SEM52948.1"/>
    <property type="molecule type" value="Genomic_DNA"/>
</dbReference>
<organism evidence="6 7">
    <name type="scientific">Olivibacter domesticus</name>
    <name type="common">Pseudosphingobacterium domesticum</name>
    <dbReference type="NCBI Taxonomy" id="407022"/>
    <lineage>
        <taxon>Bacteria</taxon>
        <taxon>Pseudomonadati</taxon>
        <taxon>Bacteroidota</taxon>
        <taxon>Sphingobacteriia</taxon>
        <taxon>Sphingobacteriales</taxon>
        <taxon>Sphingobacteriaceae</taxon>
        <taxon>Olivibacter</taxon>
    </lineage>
</organism>
<dbReference type="PANTHER" id="PTHR12358">
    <property type="entry name" value="SPHINGOSINE KINASE"/>
    <property type="match status" value="1"/>
</dbReference>